<gene>
    <name evidence="9" type="ORF">QJ522_13160</name>
</gene>
<evidence type="ECO:0000256" key="3">
    <source>
        <dbReference type="ARBA" id="ARBA00022723"/>
    </source>
</evidence>
<keyword evidence="2" id="KW-0662">Pyridine nucleotide biosynthesis</keyword>
<dbReference type="GO" id="GO:0008936">
    <property type="term" value="F:nicotinamidase activity"/>
    <property type="evidence" value="ECO:0007669"/>
    <property type="project" value="UniProtKB-EC"/>
</dbReference>
<evidence type="ECO:0000256" key="6">
    <source>
        <dbReference type="ARBA" id="ARBA00039017"/>
    </source>
</evidence>
<protein>
    <recommendedName>
        <fullName evidence="6">nicotinamidase</fullName>
        <ecNumber evidence="6">3.5.1.19</ecNumber>
    </recommendedName>
    <alternativeName>
        <fullName evidence="7">Nicotinamide deamidase</fullName>
    </alternativeName>
</protein>
<keyword evidence="4" id="KW-0378">Hydrolase</keyword>
<comment type="pathway">
    <text evidence="5">Cofactor biosynthesis; nicotinate biosynthesis; nicotinate from nicotinamide: step 1/1.</text>
</comment>
<dbReference type="EC" id="3.5.1.19" evidence="6"/>
<evidence type="ECO:0000256" key="7">
    <source>
        <dbReference type="ARBA" id="ARBA00043224"/>
    </source>
</evidence>
<dbReference type="SUPFAM" id="SSF52499">
    <property type="entry name" value="Isochorismatase-like hydrolases"/>
    <property type="match status" value="1"/>
</dbReference>
<comment type="caution">
    <text evidence="9">The sequence shown here is derived from an EMBL/GenBank/DDBJ whole genome shotgun (WGS) entry which is preliminary data.</text>
</comment>
<dbReference type="EMBL" id="JASCXX010000015">
    <property type="protein sequence ID" value="MDI6450001.1"/>
    <property type="molecule type" value="Genomic_DNA"/>
</dbReference>
<evidence type="ECO:0000256" key="4">
    <source>
        <dbReference type="ARBA" id="ARBA00022801"/>
    </source>
</evidence>
<dbReference type="InterPro" id="IPR000868">
    <property type="entry name" value="Isochorismatase-like_dom"/>
</dbReference>
<keyword evidence="3" id="KW-0479">Metal-binding</keyword>
<dbReference type="AlphaFoldDB" id="A0AAW6U337"/>
<organism evidence="9 10">
    <name type="scientific">Anaerobaca lacustris</name>
    <dbReference type="NCBI Taxonomy" id="3044600"/>
    <lineage>
        <taxon>Bacteria</taxon>
        <taxon>Pseudomonadati</taxon>
        <taxon>Planctomycetota</taxon>
        <taxon>Phycisphaerae</taxon>
        <taxon>Sedimentisphaerales</taxon>
        <taxon>Anaerobacaceae</taxon>
        <taxon>Anaerobaca</taxon>
    </lineage>
</organism>
<dbReference type="GO" id="GO:0019363">
    <property type="term" value="P:pyridine nucleotide biosynthetic process"/>
    <property type="evidence" value="ECO:0007669"/>
    <property type="project" value="UniProtKB-KW"/>
</dbReference>
<evidence type="ECO:0000313" key="9">
    <source>
        <dbReference type="EMBL" id="MDI6450001.1"/>
    </source>
</evidence>
<sequence>MKKNPLFWDVDTQFDFMQPEGRLYVPGAETIIDAVSQVRRFALDNGFSILADVDWHTPDNPEISDHPDYKTTFPPHCMAGEPGSERIGYVGTRPIDFVPVEEMDVADLRRLAEKEPFHIVIRKQSLSVFDNPNTDRLIDAIEPKQVVVFGVALDFCVSYVVKGLAKRSGTELTLLRDAVKGLQSRPDDDIYDEFRRMGVAIVTFDEFKRRLTCG</sequence>
<evidence type="ECO:0000256" key="5">
    <source>
        <dbReference type="ARBA" id="ARBA00037900"/>
    </source>
</evidence>
<dbReference type="Gene3D" id="3.40.50.850">
    <property type="entry name" value="Isochorismatase-like"/>
    <property type="match status" value="1"/>
</dbReference>
<keyword evidence="10" id="KW-1185">Reference proteome</keyword>
<dbReference type="PANTHER" id="PTHR11080:SF2">
    <property type="entry name" value="LD05707P"/>
    <property type="match status" value="1"/>
</dbReference>
<feature type="domain" description="Isochorismatase-like" evidence="8">
    <location>
        <begin position="10"/>
        <end position="203"/>
    </location>
</feature>
<dbReference type="RefSeq" id="WP_349245409.1">
    <property type="nucleotide sequence ID" value="NZ_JASCXX010000015.1"/>
</dbReference>
<name>A0AAW6U337_9BACT</name>
<dbReference type="InterPro" id="IPR036380">
    <property type="entry name" value="Isochorismatase-like_sf"/>
</dbReference>
<dbReference type="PANTHER" id="PTHR11080">
    <property type="entry name" value="PYRAZINAMIDASE/NICOTINAMIDASE"/>
    <property type="match status" value="1"/>
</dbReference>
<evidence type="ECO:0000256" key="1">
    <source>
        <dbReference type="ARBA" id="ARBA00006336"/>
    </source>
</evidence>
<comment type="similarity">
    <text evidence="1">Belongs to the isochorismatase family.</text>
</comment>
<dbReference type="GO" id="GO:0046872">
    <property type="term" value="F:metal ion binding"/>
    <property type="evidence" value="ECO:0007669"/>
    <property type="project" value="UniProtKB-KW"/>
</dbReference>
<dbReference type="Pfam" id="PF00857">
    <property type="entry name" value="Isochorismatase"/>
    <property type="match status" value="1"/>
</dbReference>
<proteinExistence type="inferred from homology"/>
<evidence type="ECO:0000313" key="10">
    <source>
        <dbReference type="Proteomes" id="UP001431776"/>
    </source>
</evidence>
<dbReference type="Proteomes" id="UP001431776">
    <property type="component" value="Unassembled WGS sequence"/>
</dbReference>
<evidence type="ECO:0000259" key="8">
    <source>
        <dbReference type="Pfam" id="PF00857"/>
    </source>
</evidence>
<accession>A0AAW6U337</accession>
<reference evidence="9" key="1">
    <citation type="submission" date="2023-05" db="EMBL/GenBank/DDBJ databases">
        <title>Anaerotaeda fermentans gen. nov., sp. nov., a novel anaerobic planctomycete of the new family within the order Sedimentisphaerales isolated from Taman Peninsula, Russia.</title>
        <authorList>
            <person name="Khomyakova M.A."/>
            <person name="Merkel A.Y."/>
            <person name="Slobodkin A.I."/>
        </authorList>
    </citation>
    <scope>NUCLEOTIDE SEQUENCE</scope>
    <source>
        <strain evidence="9">M17dextr</strain>
    </source>
</reference>
<dbReference type="InterPro" id="IPR052347">
    <property type="entry name" value="Isochorismatase_Nicotinamidase"/>
</dbReference>
<evidence type="ECO:0000256" key="2">
    <source>
        <dbReference type="ARBA" id="ARBA00022642"/>
    </source>
</evidence>